<organism evidence="1 2">
    <name type="scientific">Escherichia phage D108</name>
    <name type="common">Bacteriophage D108</name>
    <dbReference type="NCBI Taxonomy" id="665033"/>
    <lineage>
        <taxon>Viruses</taxon>
        <taxon>Duplodnaviria</taxon>
        <taxon>Heunggongvirae</taxon>
        <taxon>Uroviricota</taxon>
        <taxon>Caudoviricetes</taxon>
        <taxon>Muvirus</taxon>
        <taxon>Muvirus mu</taxon>
    </lineage>
</organism>
<protein>
    <submittedName>
        <fullName evidence="1">Putative phage protein</fullName>
    </submittedName>
</protein>
<dbReference type="KEGG" id="vg:8658842"/>
<reference evidence="1 2" key="1">
    <citation type="submission" date="2009-07" db="EMBL/GenBank/DDBJ databases">
        <authorList>
            <person name="Kropinski A.M."/>
            <person name="Villegas A."/>
            <person name="Lingohr E.J."/>
        </authorList>
    </citation>
    <scope>NUCLEOTIDE SEQUENCE [LARGE SCALE GENOMIC DNA]</scope>
</reference>
<accession>C9DGN9</accession>
<gene>
    <name evidence="1" type="primary">31.5</name>
</gene>
<evidence type="ECO:0000313" key="1">
    <source>
        <dbReference type="EMBL" id="ACV50290.1"/>
    </source>
</evidence>
<dbReference type="Proteomes" id="UP000000320">
    <property type="component" value="Genome"/>
</dbReference>
<organismHost>
    <name type="scientific">Escherichia coli</name>
    <dbReference type="NCBI Taxonomy" id="562"/>
</organismHost>
<proteinExistence type="predicted"/>
<dbReference type="EMBL" id="GQ357916">
    <property type="protein sequence ID" value="ACV50290.1"/>
    <property type="molecule type" value="Genomic_DNA"/>
</dbReference>
<dbReference type="GeneID" id="8658842"/>
<sequence>MRHEISRTDFLKRATGFLNRYLTVYESRFIFLPLSFSSTQIA</sequence>
<evidence type="ECO:0000313" key="2">
    <source>
        <dbReference type="Proteomes" id="UP000000320"/>
    </source>
</evidence>
<dbReference type="RefSeq" id="YP_003335779.1">
    <property type="nucleotide sequence ID" value="NC_013594.1"/>
</dbReference>
<name>C9DGN9_BPD10</name>